<dbReference type="InterPro" id="IPR007197">
    <property type="entry name" value="rSAM"/>
</dbReference>
<dbReference type="GO" id="GO:0003824">
    <property type="term" value="F:catalytic activity"/>
    <property type="evidence" value="ECO:0007669"/>
    <property type="project" value="InterPro"/>
</dbReference>
<dbReference type="RefSeq" id="WP_015004273.1">
    <property type="nucleotide sequence ID" value="NZ_CADILN010000015.1"/>
</dbReference>
<keyword evidence="3" id="KW-0479">Metal-binding</keyword>
<evidence type="ECO:0000256" key="3">
    <source>
        <dbReference type="ARBA" id="ARBA00022723"/>
    </source>
</evidence>
<dbReference type="GeneID" id="27801376"/>
<sequence length="405" mass="45383">MLTLRGKVVSIVPIEQLAPKSEVIPRATSSTTLLPVVSGSRPVTAAIRRLSAFFLRDGDIPGGYSHYFVLERDAERFPAHMVDSSLVVLSDEFAYIGDGDIVRLNADQKSIRVLYRHGSPHNSILMTEQCQHYCLMCSQPPKNIDDSWLTDENQQLIRLMPRTVKALTLSGGEPTLFGDRFLETVRLTKSLLPHTKVQILSNGRTFAHRPFAEDYAAINHPDLTVGIPLYSDDASTHDYIVQAKGAFDETVRGILNLKELGQKVEIRVVLHALSIGTLESLANFIARNLTFVDHVALMGLEITGFTRANIDALWIDQFSYKDILSRAVGVLEAYGIPLSVYNHQLCLVNDDVLRAYRRSISDWKNEYVDACDPCERKHECGGFFSSAVQHRYSEHIRPFVSEHAS</sequence>
<organism evidence="7 8">
    <name type="scientific">Paraburkholderia phenoliruptrix</name>
    <dbReference type="NCBI Taxonomy" id="252970"/>
    <lineage>
        <taxon>Bacteria</taxon>
        <taxon>Pseudomonadati</taxon>
        <taxon>Pseudomonadota</taxon>
        <taxon>Betaproteobacteria</taxon>
        <taxon>Burkholderiales</taxon>
        <taxon>Burkholderiaceae</taxon>
        <taxon>Paraburkholderia</taxon>
    </lineage>
</organism>
<dbReference type="Gene3D" id="3.20.20.70">
    <property type="entry name" value="Aldolase class I"/>
    <property type="match status" value="1"/>
</dbReference>
<accession>A0A6J5KH03</accession>
<evidence type="ECO:0000256" key="5">
    <source>
        <dbReference type="ARBA" id="ARBA00023014"/>
    </source>
</evidence>
<dbReference type="GO" id="GO:0051536">
    <property type="term" value="F:iron-sulfur cluster binding"/>
    <property type="evidence" value="ECO:0007669"/>
    <property type="project" value="UniProtKB-KW"/>
</dbReference>
<gene>
    <name evidence="7" type="ORF">LMG9964_06232</name>
</gene>
<evidence type="ECO:0000256" key="1">
    <source>
        <dbReference type="ARBA" id="ARBA00001966"/>
    </source>
</evidence>
<keyword evidence="4" id="KW-0408">Iron</keyword>
<evidence type="ECO:0000313" key="8">
    <source>
        <dbReference type="Proteomes" id="UP000494102"/>
    </source>
</evidence>
<evidence type="ECO:0000256" key="2">
    <source>
        <dbReference type="ARBA" id="ARBA00022691"/>
    </source>
</evidence>
<dbReference type="InterPro" id="IPR013785">
    <property type="entry name" value="Aldolase_TIM"/>
</dbReference>
<dbReference type="SFLD" id="SFLDG01103">
    <property type="entry name" value="Uncharacterised_Radical_SAM_Su"/>
    <property type="match status" value="1"/>
</dbReference>
<dbReference type="Pfam" id="PF04055">
    <property type="entry name" value="Radical_SAM"/>
    <property type="match status" value="1"/>
</dbReference>
<dbReference type="EMBL" id="CADILN010000015">
    <property type="protein sequence ID" value="CAB4052542.1"/>
    <property type="molecule type" value="Genomic_DNA"/>
</dbReference>
<dbReference type="AlphaFoldDB" id="A0A6J5KH03"/>
<evidence type="ECO:0000256" key="4">
    <source>
        <dbReference type="ARBA" id="ARBA00023004"/>
    </source>
</evidence>
<dbReference type="SUPFAM" id="SSF102114">
    <property type="entry name" value="Radical SAM enzymes"/>
    <property type="match status" value="1"/>
</dbReference>
<dbReference type="SFLD" id="SFLDG01067">
    <property type="entry name" value="SPASM/twitch_domain_containing"/>
    <property type="match status" value="1"/>
</dbReference>
<dbReference type="NCBIfam" id="TIGR03977">
    <property type="entry name" value="rSAM_pair_HxsC"/>
    <property type="match status" value="1"/>
</dbReference>
<dbReference type="CDD" id="cd01335">
    <property type="entry name" value="Radical_SAM"/>
    <property type="match status" value="1"/>
</dbReference>
<dbReference type="PANTHER" id="PTHR11228:SF7">
    <property type="entry name" value="PQQA PEPTIDE CYCLASE"/>
    <property type="match status" value="1"/>
</dbReference>
<dbReference type="GO" id="GO:0046872">
    <property type="term" value="F:metal ion binding"/>
    <property type="evidence" value="ECO:0007669"/>
    <property type="project" value="UniProtKB-KW"/>
</dbReference>
<dbReference type="PROSITE" id="PS51918">
    <property type="entry name" value="RADICAL_SAM"/>
    <property type="match status" value="1"/>
</dbReference>
<dbReference type="InterPro" id="IPR024032">
    <property type="entry name" value="rSAM_paired_HxsC"/>
</dbReference>
<keyword evidence="5" id="KW-0411">Iron-sulfur</keyword>
<comment type="cofactor">
    <cofactor evidence="1">
        <name>[4Fe-4S] cluster</name>
        <dbReference type="ChEBI" id="CHEBI:49883"/>
    </cofactor>
</comment>
<evidence type="ECO:0000313" key="7">
    <source>
        <dbReference type="EMBL" id="CAB4052542.1"/>
    </source>
</evidence>
<dbReference type="InterPro" id="IPR058240">
    <property type="entry name" value="rSAM_sf"/>
</dbReference>
<reference evidence="7 8" key="1">
    <citation type="submission" date="2020-04" db="EMBL/GenBank/DDBJ databases">
        <authorList>
            <person name="De Canck E."/>
        </authorList>
    </citation>
    <scope>NUCLEOTIDE SEQUENCE [LARGE SCALE GENOMIC DNA]</scope>
    <source>
        <strain evidence="7 8">LMG 9964</strain>
    </source>
</reference>
<dbReference type="SFLD" id="SFLDS00029">
    <property type="entry name" value="Radical_SAM"/>
    <property type="match status" value="1"/>
</dbReference>
<feature type="domain" description="Radical SAM core" evidence="6">
    <location>
        <begin position="116"/>
        <end position="342"/>
    </location>
</feature>
<name>A0A6J5KH03_9BURK</name>
<proteinExistence type="predicted"/>
<keyword evidence="2" id="KW-0949">S-adenosyl-L-methionine</keyword>
<dbReference type="InterPro" id="IPR050377">
    <property type="entry name" value="Radical_SAM_PqqE_MftC-like"/>
</dbReference>
<protein>
    <recommendedName>
        <fullName evidence="6">Radical SAM core domain-containing protein</fullName>
    </recommendedName>
</protein>
<evidence type="ECO:0000259" key="6">
    <source>
        <dbReference type="PROSITE" id="PS51918"/>
    </source>
</evidence>
<dbReference type="PANTHER" id="PTHR11228">
    <property type="entry name" value="RADICAL SAM DOMAIN PROTEIN"/>
    <property type="match status" value="1"/>
</dbReference>
<dbReference type="Proteomes" id="UP000494102">
    <property type="component" value="Unassembled WGS sequence"/>
</dbReference>